<organism evidence="1">
    <name type="scientific">Kallithea virus</name>
    <dbReference type="NCBI Taxonomy" id="1654582"/>
    <lineage>
        <taxon>Viruses</taxon>
        <taxon>Viruses incertae sedis</taxon>
        <taxon>Naldaviricetes</taxon>
        <taxon>Lefavirales</taxon>
        <taxon>Nudiviridae</taxon>
        <taxon>Alphanudivirus</taxon>
        <taxon>Alphanudivirus dromelanogasteris</taxon>
    </lineage>
</organism>
<sequence>MLKFIIELINIGCVSGTILLDSSGIVVIMSTELYTNLVQNAKFKYPREFRTDINAESRQITINGGTETILISILGIPDGVSPETNEALIPVGEYKRLYIFSATPLDSDTLATIDSFYGRVAYPILTTDVIAGNIEQQPLVNFYMVNDVDKNYDINVRSNETNEIIGNLGDDYVRGQPKSTSTFVEYRYLDQRHLISNIVYDPNTGNVYNMVLPKQPLLVIIMPKNFIRLGLKHGYFHFEENNIIVRVYSKYILSASLENLDDNGEITVFSADNSRIRTIIERFLNRMGIHKIISNGDNQIYGYDQYLTMIVGSVSNTVMP</sequence>
<reference evidence="1" key="1">
    <citation type="journal article" date="2015" name="PLoS Biol.">
        <title>The Discovery, Distribution, and Evolution of Viruses Associated with Drosophila melanogaster.</title>
        <authorList>
            <person name="Webster C.L."/>
            <person name="Waldron F.M."/>
            <person name="Robertson S."/>
            <person name="Crowson D."/>
            <person name="Ferrari G."/>
            <person name="Quintana J.F."/>
            <person name="Brouqui J.M."/>
            <person name="Bayne E.H."/>
            <person name="Longdon B."/>
            <person name="Buck A.H."/>
            <person name="Lazzaro B.P."/>
            <person name="Akorli J."/>
            <person name="Haddrill P.R."/>
            <person name="Obbard D.J."/>
        </authorList>
    </citation>
    <scope>NUCLEOTIDE SEQUENCE</scope>
</reference>
<accession>A0A0F7KLL3</accession>
<dbReference type="EMBL" id="KP714101">
    <property type="protein sequence ID" value="AKH40326.1"/>
    <property type="molecule type" value="Genomic_DNA"/>
</dbReference>
<proteinExistence type="predicted"/>
<protein>
    <submittedName>
        <fullName evidence="1">Putative gp35-like protein</fullName>
    </submittedName>
</protein>
<name>A0A0F7KLL3_9VIRU</name>
<evidence type="ECO:0000313" key="1">
    <source>
        <dbReference type="EMBL" id="AKH40326.1"/>
    </source>
</evidence>